<feature type="region of interest" description="Disordered" evidence="4">
    <location>
        <begin position="510"/>
        <end position="533"/>
    </location>
</feature>
<feature type="domain" description="Histidine kinase" evidence="5">
    <location>
        <begin position="293"/>
        <end position="510"/>
    </location>
</feature>
<dbReference type="CDD" id="cd16922">
    <property type="entry name" value="HATPase_EvgS-ArcB-TorS-like"/>
    <property type="match status" value="1"/>
</dbReference>
<dbReference type="InterPro" id="IPR036890">
    <property type="entry name" value="HATPase_C_sf"/>
</dbReference>
<dbReference type="SUPFAM" id="SSF47384">
    <property type="entry name" value="Homodimeric domain of signal transducing histidine kinase"/>
    <property type="match status" value="1"/>
</dbReference>
<dbReference type="InterPro" id="IPR005467">
    <property type="entry name" value="His_kinase_dom"/>
</dbReference>
<protein>
    <recommendedName>
        <fullName evidence="2">histidine kinase</fullName>
        <ecNumber evidence="2">2.7.13.3</ecNumber>
    </recommendedName>
</protein>
<proteinExistence type="predicted"/>
<reference evidence="7 8" key="1">
    <citation type="submission" date="2020-05" db="EMBL/GenBank/DDBJ databases">
        <title>Ramlibacter rhizophilus sp. nov., isolated from rhizosphere soil of national flower Mugunghwa from South Korea.</title>
        <authorList>
            <person name="Zheng-Fei Y."/>
            <person name="Huan T."/>
        </authorList>
    </citation>
    <scope>NUCLEOTIDE SEQUENCE [LARGE SCALE GENOMIC DNA]</scope>
    <source>
        <strain evidence="7 8">H242</strain>
    </source>
</reference>
<dbReference type="NCBIfam" id="TIGR00229">
    <property type="entry name" value="sensory_box"/>
    <property type="match status" value="1"/>
</dbReference>
<dbReference type="SMART" id="SM00086">
    <property type="entry name" value="PAC"/>
    <property type="match status" value="1"/>
</dbReference>
<dbReference type="Pfam" id="PF00512">
    <property type="entry name" value="HisKA"/>
    <property type="match status" value="1"/>
</dbReference>
<evidence type="ECO:0000256" key="3">
    <source>
        <dbReference type="ARBA" id="ARBA00022553"/>
    </source>
</evidence>
<feature type="domain" description="PAC" evidence="6">
    <location>
        <begin position="60"/>
        <end position="111"/>
    </location>
</feature>
<dbReference type="EMBL" id="CP053418">
    <property type="protein sequence ID" value="QJW84921.1"/>
    <property type="molecule type" value="Genomic_DNA"/>
</dbReference>
<keyword evidence="3" id="KW-0597">Phosphoprotein</keyword>
<dbReference type="EC" id="2.7.13.3" evidence="2"/>
<comment type="catalytic activity">
    <reaction evidence="1">
        <text>ATP + protein L-histidine = ADP + protein N-phospho-L-histidine.</text>
        <dbReference type="EC" id="2.7.13.3"/>
    </reaction>
</comment>
<dbReference type="PROSITE" id="PS50109">
    <property type="entry name" value="HIS_KIN"/>
    <property type="match status" value="1"/>
</dbReference>
<dbReference type="Pfam" id="PF01590">
    <property type="entry name" value="GAF"/>
    <property type="match status" value="1"/>
</dbReference>
<dbReference type="Gene3D" id="3.30.565.10">
    <property type="entry name" value="Histidine kinase-like ATPase, C-terminal domain"/>
    <property type="match status" value="1"/>
</dbReference>
<dbReference type="InterPro" id="IPR013655">
    <property type="entry name" value="PAS_fold_3"/>
</dbReference>
<dbReference type="SMART" id="SM00387">
    <property type="entry name" value="HATPase_c"/>
    <property type="match status" value="1"/>
</dbReference>
<sequence>MVWHTAADGSVNQGNPSWQAFTGQTEAEYRGWGWLDAIHPDDRPGAIAAWQAAVRQAEPVELGYRLRRADGSYRQMQAQGAPVLQGDTVREWVGVCVDITAAREAEQVLRQSEERYRFLDQLGQATRSQTEATEVMATTARLLGEYLGATRCAYADVDADSDRFTIRNDWTMPGVPSSAGVYSLELFGPQATSNLRRGLHLVVRDVDRELGDEGGGRMFNAIGIKAIVCTGLVKGDRLVAMMAVHQATPRDWTAQEVALVEEVVERCWAHIERVRDAAMLRDRDRRKDEFLATLAHELRNPLAPVKYATAMLRRAQDPAQRAQAQDVIDRQVTQMARLIDDLLDLSRINRGLIQLQPQRIDAAAVVRQAVEVTRPAIEGARHKLEVRLPQEALWIDADPTRMVQVLGNLLGNAAKYTPDGGAIQLSAHRDGGTVVLEVADNGIGIPPEEQGRLFQMFMQLGHSAGRARGGLGIGLSLARTLVEMHGGAIAVRSAGLGAGSTFSVRLPPAVPEPEQDDAPRIAAGAEPRKQRRRACWSSKTTPTAARCSSPCWTCSATTWPPRPTGRRRSNGRRPSIRKWCCWTWACRAWTAWRSAAGCARSRRWTTLSSSR</sequence>
<evidence type="ECO:0000313" key="7">
    <source>
        <dbReference type="EMBL" id="QJW84921.1"/>
    </source>
</evidence>
<dbReference type="PRINTS" id="PR00344">
    <property type="entry name" value="BCTRLSENSOR"/>
</dbReference>
<dbReference type="InterPro" id="IPR035965">
    <property type="entry name" value="PAS-like_dom_sf"/>
</dbReference>
<evidence type="ECO:0000259" key="6">
    <source>
        <dbReference type="PROSITE" id="PS50113"/>
    </source>
</evidence>
<dbReference type="InterPro" id="IPR003594">
    <property type="entry name" value="HATPase_dom"/>
</dbReference>
<dbReference type="Gene3D" id="1.10.287.130">
    <property type="match status" value="1"/>
</dbReference>
<reference evidence="7 8" key="2">
    <citation type="submission" date="2020-05" db="EMBL/GenBank/DDBJ databases">
        <authorList>
            <person name="Khan S.A."/>
            <person name="Jeon C.O."/>
            <person name="Chun B.H."/>
        </authorList>
    </citation>
    <scope>NUCLEOTIDE SEQUENCE [LARGE SCALE GENOMIC DNA]</scope>
    <source>
        <strain evidence="7 8">H242</strain>
    </source>
</reference>
<dbReference type="Proteomes" id="UP000500826">
    <property type="component" value="Chromosome"/>
</dbReference>
<dbReference type="Pfam" id="PF08447">
    <property type="entry name" value="PAS_3"/>
    <property type="match status" value="1"/>
</dbReference>
<evidence type="ECO:0000256" key="1">
    <source>
        <dbReference type="ARBA" id="ARBA00000085"/>
    </source>
</evidence>
<dbReference type="CDD" id="cd00082">
    <property type="entry name" value="HisKA"/>
    <property type="match status" value="1"/>
</dbReference>
<dbReference type="PANTHER" id="PTHR43547">
    <property type="entry name" value="TWO-COMPONENT HISTIDINE KINASE"/>
    <property type="match status" value="1"/>
</dbReference>
<dbReference type="SUPFAM" id="SSF55874">
    <property type="entry name" value="ATPase domain of HSP90 chaperone/DNA topoisomerase II/histidine kinase"/>
    <property type="match status" value="1"/>
</dbReference>
<dbReference type="PANTHER" id="PTHR43547:SF2">
    <property type="entry name" value="HYBRID SIGNAL TRANSDUCTION HISTIDINE KINASE C"/>
    <property type="match status" value="1"/>
</dbReference>
<dbReference type="InterPro" id="IPR000014">
    <property type="entry name" value="PAS"/>
</dbReference>
<dbReference type="InterPro" id="IPR004358">
    <property type="entry name" value="Sig_transdc_His_kin-like_C"/>
</dbReference>
<evidence type="ECO:0000313" key="8">
    <source>
        <dbReference type="Proteomes" id="UP000500826"/>
    </source>
</evidence>
<evidence type="ECO:0000256" key="4">
    <source>
        <dbReference type="SAM" id="MobiDB-lite"/>
    </source>
</evidence>
<dbReference type="SMART" id="SM00388">
    <property type="entry name" value="HisKA"/>
    <property type="match status" value="1"/>
</dbReference>
<accession>A0ABX6P734</accession>
<dbReference type="InterPro" id="IPR003018">
    <property type="entry name" value="GAF"/>
</dbReference>
<gene>
    <name evidence="7" type="ORF">HK414_19055</name>
</gene>
<dbReference type="SUPFAM" id="SSF55785">
    <property type="entry name" value="PYP-like sensor domain (PAS domain)"/>
    <property type="match status" value="1"/>
</dbReference>
<dbReference type="InterPro" id="IPR036097">
    <property type="entry name" value="HisK_dim/P_sf"/>
</dbReference>
<keyword evidence="8" id="KW-1185">Reference proteome</keyword>
<organism evidence="7 8">
    <name type="scientific">Ramlibacter terrae</name>
    <dbReference type="NCBI Taxonomy" id="2732511"/>
    <lineage>
        <taxon>Bacteria</taxon>
        <taxon>Pseudomonadati</taxon>
        <taxon>Pseudomonadota</taxon>
        <taxon>Betaproteobacteria</taxon>
        <taxon>Burkholderiales</taxon>
        <taxon>Comamonadaceae</taxon>
        <taxon>Ramlibacter</taxon>
    </lineage>
</organism>
<dbReference type="InterPro" id="IPR001610">
    <property type="entry name" value="PAC"/>
</dbReference>
<dbReference type="Gene3D" id="3.30.450.40">
    <property type="match status" value="1"/>
</dbReference>
<evidence type="ECO:0000256" key="2">
    <source>
        <dbReference type="ARBA" id="ARBA00012438"/>
    </source>
</evidence>
<dbReference type="InterPro" id="IPR000700">
    <property type="entry name" value="PAS-assoc_C"/>
</dbReference>
<dbReference type="SUPFAM" id="SSF55781">
    <property type="entry name" value="GAF domain-like"/>
    <property type="match status" value="1"/>
</dbReference>
<evidence type="ECO:0000259" key="5">
    <source>
        <dbReference type="PROSITE" id="PS50109"/>
    </source>
</evidence>
<dbReference type="InterPro" id="IPR003661">
    <property type="entry name" value="HisK_dim/P_dom"/>
</dbReference>
<name>A0ABX6P734_9BURK</name>
<dbReference type="Pfam" id="PF02518">
    <property type="entry name" value="HATPase_c"/>
    <property type="match status" value="1"/>
</dbReference>
<dbReference type="SMART" id="SM00065">
    <property type="entry name" value="GAF"/>
    <property type="match status" value="1"/>
</dbReference>
<dbReference type="Gene3D" id="3.30.450.20">
    <property type="entry name" value="PAS domain"/>
    <property type="match status" value="1"/>
</dbReference>
<dbReference type="PROSITE" id="PS50113">
    <property type="entry name" value="PAC"/>
    <property type="match status" value="1"/>
</dbReference>
<dbReference type="CDD" id="cd00130">
    <property type="entry name" value="PAS"/>
    <property type="match status" value="1"/>
</dbReference>
<dbReference type="InterPro" id="IPR029016">
    <property type="entry name" value="GAF-like_dom_sf"/>
</dbReference>